<name>A0A812EIX9_ACAPH</name>
<dbReference type="OrthoDB" id="5946254at2759"/>
<protein>
    <submittedName>
        <fullName evidence="2">Uncharacterized protein</fullName>
    </submittedName>
</protein>
<proteinExistence type="predicted"/>
<organism evidence="2 3">
    <name type="scientific">Acanthosepion pharaonis</name>
    <name type="common">Pharaoh cuttlefish</name>
    <name type="synonym">Sepia pharaonis</name>
    <dbReference type="NCBI Taxonomy" id="158019"/>
    <lineage>
        <taxon>Eukaryota</taxon>
        <taxon>Metazoa</taxon>
        <taxon>Spiralia</taxon>
        <taxon>Lophotrochozoa</taxon>
        <taxon>Mollusca</taxon>
        <taxon>Cephalopoda</taxon>
        <taxon>Coleoidea</taxon>
        <taxon>Decapodiformes</taxon>
        <taxon>Sepiida</taxon>
        <taxon>Sepiina</taxon>
        <taxon>Sepiidae</taxon>
        <taxon>Acanthosepion</taxon>
    </lineage>
</organism>
<evidence type="ECO:0000313" key="3">
    <source>
        <dbReference type="Proteomes" id="UP000597762"/>
    </source>
</evidence>
<dbReference type="EMBL" id="CAHIKZ030005488">
    <property type="protein sequence ID" value="CAE1326815.1"/>
    <property type="molecule type" value="Genomic_DNA"/>
</dbReference>
<dbReference type="Proteomes" id="UP000597762">
    <property type="component" value="Unassembled WGS sequence"/>
</dbReference>
<gene>
    <name evidence="2" type="ORF">SPHA_76400</name>
</gene>
<accession>A0A812EIX9</accession>
<keyword evidence="1" id="KW-0472">Membrane</keyword>
<dbReference type="PANTHER" id="PTHR38564:SF2">
    <property type="entry name" value="WU:FC46H12 PRECURSOR"/>
    <property type="match status" value="1"/>
</dbReference>
<keyword evidence="1" id="KW-0812">Transmembrane</keyword>
<reference evidence="2" key="1">
    <citation type="submission" date="2021-01" db="EMBL/GenBank/DDBJ databases">
        <authorList>
            <person name="Li R."/>
            <person name="Bekaert M."/>
        </authorList>
    </citation>
    <scope>NUCLEOTIDE SEQUENCE</scope>
    <source>
        <strain evidence="2">Farmed</strain>
    </source>
</reference>
<evidence type="ECO:0000256" key="1">
    <source>
        <dbReference type="SAM" id="Phobius"/>
    </source>
</evidence>
<evidence type="ECO:0000313" key="2">
    <source>
        <dbReference type="EMBL" id="CAE1326815.1"/>
    </source>
</evidence>
<sequence length="196" mass="22068">MGSSSSYSPLTSGYFRRRHCCHCSKRCRSTCGVIAFLSAVAISLTFAIVFIYIFMTYPSHASCAIEWTFKSNCTSIGNKIEHQFEKWSTNVCKEGKMKCMYKLTYFNESLIEGTHTTPKMHFVDSLNFHLNKINDTCYVKGFSSSDLWFALLDFGTNYCNLHNLITGSGLDKMAGYSESTANAVCTLYTSSNCDVY</sequence>
<comment type="caution">
    <text evidence="2">The sequence shown here is derived from an EMBL/GenBank/DDBJ whole genome shotgun (WGS) entry which is preliminary data.</text>
</comment>
<feature type="transmembrane region" description="Helical" evidence="1">
    <location>
        <begin position="33"/>
        <end position="55"/>
    </location>
</feature>
<dbReference type="AlphaFoldDB" id="A0A812EIX9"/>
<dbReference type="PANTHER" id="PTHR38564">
    <property type="entry name" value="SI:CH73-250A16.5-RELATED"/>
    <property type="match status" value="1"/>
</dbReference>
<keyword evidence="1" id="KW-1133">Transmembrane helix</keyword>
<keyword evidence="3" id="KW-1185">Reference proteome</keyword>